<comment type="caution">
    <text evidence="2">The sequence shown here is derived from an EMBL/GenBank/DDBJ whole genome shotgun (WGS) entry which is preliminary data.</text>
</comment>
<proteinExistence type="predicted"/>
<dbReference type="CDD" id="cd04301">
    <property type="entry name" value="NAT_SF"/>
    <property type="match status" value="1"/>
</dbReference>
<feature type="domain" description="N-acetyltransferase" evidence="1">
    <location>
        <begin position="131"/>
        <end position="215"/>
    </location>
</feature>
<dbReference type="Pfam" id="PF13508">
    <property type="entry name" value="Acetyltransf_7"/>
    <property type="match status" value="1"/>
</dbReference>
<organism evidence="2 3">
    <name type="scientific">Cudoniella acicularis</name>
    <dbReference type="NCBI Taxonomy" id="354080"/>
    <lineage>
        <taxon>Eukaryota</taxon>
        <taxon>Fungi</taxon>
        <taxon>Dikarya</taxon>
        <taxon>Ascomycota</taxon>
        <taxon>Pezizomycotina</taxon>
        <taxon>Leotiomycetes</taxon>
        <taxon>Helotiales</taxon>
        <taxon>Tricladiaceae</taxon>
        <taxon>Cudoniella</taxon>
    </lineage>
</organism>
<dbReference type="OrthoDB" id="410198at2759"/>
<gene>
    <name evidence="2" type="ORF">G7Y89_g2403</name>
</gene>
<dbReference type="InterPro" id="IPR016181">
    <property type="entry name" value="Acyl_CoA_acyltransferase"/>
</dbReference>
<dbReference type="PROSITE" id="PS51186">
    <property type="entry name" value="GNAT"/>
    <property type="match status" value="1"/>
</dbReference>
<accession>A0A8H4W6Z6</accession>
<dbReference type="Gene3D" id="3.40.630.30">
    <property type="match status" value="1"/>
</dbReference>
<keyword evidence="3" id="KW-1185">Reference proteome</keyword>
<evidence type="ECO:0000313" key="3">
    <source>
        <dbReference type="Proteomes" id="UP000566819"/>
    </source>
</evidence>
<dbReference type="InterPro" id="IPR000182">
    <property type="entry name" value="GNAT_dom"/>
</dbReference>
<dbReference type="PANTHER" id="PTHR42791">
    <property type="entry name" value="GNAT FAMILY ACETYLTRANSFERASE"/>
    <property type="match status" value="1"/>
</dbReference>
<sequence length="249" mass="28865">MPPYVVKELQTKEQLDAVVDVIWKAQYSPYMPSSSIFFPVSGYTPEDRAAGISASKERLWKEHLSSSPAEHTWIFVEDSATSEIVAGSLWEWHEKNKVMDGIPKIDMYWWPNGEAREFCEEMLRQCMTPRSLWMHRPNAGVSMMVVHPEHRKRGVGGLMMQWSNRKLDEGGIEGFVEASELGRELYEKWGYRVVMKIALFLPPNKGDIWNKLAHEMMLPPWYAMWRPVNGVVKAGERNRPWQLVPPLHP</sequence>
<reference evidence="2 3" key="1">
    <citation type="submission" date="2020-03" db="EMBL/GenBank/DDBJ databases">
        <title>Draft Genome Sequence of Cudoniella acicularis.</title>
        <authorList>
            <person name="Buettner E."/>
            <person name="Kellner H."/>
        </authorList>
    </citation>
    <scope>NUCLEOTIDE SEQUENCE [LARGE SCALE GENOMIC DNA]</scope>
    <source>
        <strain evidence="2 3">DSM 108380</strain>
    </source>
</reference>
<dbReference type="SUPFAM" id="SSF55729">
    <property type="entry name" value="Acyl-CoA N-acyltransferases (Nat)"/>
    <property type="match status" value="1"/>
</dbReference>
<name>A0A8H4W6Z6_9HELO</name>
<dbReference type="Proteomes" id="UP000566819">
    <property type="component" value="Unassembled WGS sequence"/>
</dbReference>
<dbReference type="GO" id="GO:0016747">
    <property type="term" value="F:acyltransferase activity, transferring groups other than amino-acyl groups"/>
    <property type="evidence" value="ECO:0007669"/>
    <property type="project" value="InterPro"/>
</dbReference>
<dbReference type="InterPro" id="IPR052523">
    <property type="entry name" value="Trichothecene_AcTrans"/>
</dbReference>
<evidence type="ECO:0000313" key="2">
    <source>
        <dbReference type="EMBL" id="KAF4635681.1"/>
    </source>
</evidence>
<dbReference type="EMBL" id="JAAMPI010000105">
    <property type="protein sequence ID" value="KAF4635681.1"/>
    <property type="molecule type" value="Genomic_DNA"/>
</dbReference>
<evidence type="ECO:0000259" key="1">
    <source>
        <dbReference type="PROSITE" id="PS51186"/>
    </source>
</evidence>
<protein>
    <recommendedName>
        <fullName evidence="1">N-acetyltransferase domain-containing protein</fullName>
    </recommendedName>
</protein>
<dbReference type="AlphaFoldDB" id="A0A8H4W6Z6"/>
<dbReference type="PANTHER" id="PTHR42791:SF5">
    <property type="entry name" value="HYPOTHETICAL ACETYLTRANSFERASE (EUROFUNG)"/>
    <property type="match status" value="1"/>
</dbReference>